<accession>A0A517L9J6</accession>
<name>A0A517L9J6_9PEZI</name>
<dbReference type="EMBL" id="CP042191">
    <property type="protein sequence ID" value="QDS72308.1"/>
    <property type="molecule type" value="Genomic_DNA"/>
</dbReference>
<dbReference type="AlphaFoldDB" id="A0A517L9J6"/>
<keyword evidence="1" id="KW-1133">Transmembrane helix</keyword>
<feature type="transmembrane region" description="Helical" evidence="1">
    <location>
        <begin position="231"/>
        <end position="252"/>
    </location>
</feature>
<evidence type="ECO:0000313" key="3">
    <source>
        <dbReference type="Proteomes" id="UP000316270"/>
    </source>
</evidence>
<evidence type="ECO:0000313" key="2">
    <source>
        <dbReference type="EMBL" id="QDS72308.1"/>
    </source>
</evidence>
<protein>
    <recommendedName>
        <fullName evidence="4">DUF1275 domain protein</fullName>
    </recommendedName>
</protein>
<keyword evidence="1" id="KW-0812">Transmembrane</keyword>
<evidence type="ECO:0008006" key="4">
    <source>
        <dbReference type="Google" id="ProtNLM"/>
    </source>
</evidence>
<feature type="transmembrane region" description="Helical" evidence="1">
    <location>
        <begin position="112"/>
        <end position="136"/>
    </location>
</feature>
<dbReference type="PANTHER" id="PTHR37488:SF7">
    <property type="entry name" value="DUF1275 DOMAIN PROTEIN"/>
    <property type="match status" value="1"/>
</dbReference>
<dbReference type="Proteomes" id="UP000316270">
    <property type="component" value="Chromosome 7"/>
</dbReference>
<dbReference type="InterPro" id="IPR010699">
    <property type="entry name" value="DUF1275"/>
</dbReference>
<feature type="transmembrane region" description="Helical" evidence="1">
    <location>
        <begin position="26"/>
        <end position="45"/>
    </location>
</feature>
<dbReference type="PANTHER" id="PTHR37488">
    <property type="entry name" value="DUF1275 DOMAIN-CONTAINING PROTEIN"/>
    <property type="match status" value="1"/>
</dbReference>
<feature type="transmembrane region" description="Helical" evidence="1">
    <location>
        <begin position="81"/>
        <end position="100"/>
    </location>
</feature>
<dbReference type="STRING" id="50376.A0A517L9J6"/>
<gene>
    <name evidence="2" type="ORF">FKW77_007470</name>
</gene>
<reference evidence="2 3" key="1">
    <citation type="submission" date="2019-07" db="EMBL/GenBank/DDBJ databases">
        <title>Finished genome of Venturia effusa.</title>
        <authorList>
            <person name="Young C.A."/>
            <person name="Cox M.P."/>
            <person name="Ganley A.R.D."/>
            <person name="David W.J."/>
        </authorList>
    </citation>
    <scope>NUCLEOTIDE SEQUENCE [LARGE SCALE GENOMIC DNA]</scope>
    <source>
        <strain evidence="3">albino</strain>
    </source>
</reference>
<evidence type="ECO:0000256" key="1">
    <source>
        <dbReference type="SAM" id="Phobius"/>
    </source>
</evidence>
<sequence>MMASSGVAQDDKISKASKWGSLSRDVNNSLTSIPILLCCFTAGLIDSSTFNAWGVFATMQTGNMVIMGLGASQQPYGHPRAWLQALVAIFFFFFGALFTARVTTFLRPLRHATLALSFFTQTALLVTAAALVQSGVIPGIVRDGNESYLSLIILPMLSFQAAMQSVTARQLGLNEIPTTVITSILTDLGNDGALFVGPDKNWKRNRRLLAVVSILVGAVIGGWLSRTDNGMPTGIWLAAGVKGCLTVAWIFWESSPSQDEITQAEPPPPNC</sequence>
<keyword evidence="3" id="KW-1185">Reference proteome</keyword>
<keyword evidence="1" id="KW-0472">Membrane</keyword>
<feature type="transmembrane region" description="Helical" evidence="1">
    <location>
        <begin position="208"/>
        <end position="225"/>
    </location>
</feature>
<proteinExistence type="predicted"/>
<dbReference type="OrthoDB" id="5288586at2759"/>
<organism evidence="2 3">
    <name type="scientific">Venturia effusa</name>
    <dbReference type="NCBI Taxonomy" id="50376"/>
    <lineage>
        <taxon>Eukaryota</taxon>
        <taxon>Fungi</taxon>
        <taxon>Dikarya</taxon>
        <taxon>Ascomycota</taxon>
        <taxon>Pezizomycotina</taxon>
        <taxon>Dothideomycetes</taxon>
        <taxon>Pleosporomycetidae</taxon>
        <taxon>Venturiales</taxon>
        <taxon>Venturiaceae</taxon>
        <taxon>Venturia</taxon>
    </lineage>
</organism>
<dbReference type="Pfam" id="PF06912">
    <property type="entry name" value="DUF1275"/>
    <property type="match status" value="1"/>
</dbReference>